<dbReference type="PANTHER" id="PTHR42949">
    <property type="entry name" value="ANAEROBIC GLYCEROL-3-PHOSPHATE DEHYDROGENASE SUBUNIT B"/>
    <property type="match status" value="1"/>
</dbReference>
<dbReference type="STRING" id="1123231.SAMN02745189_01948"/>
<feature type="domain" description="FAD/NAD(P)-binding" evidence="2">
    <location>
        <begin position="230"/>
        <end position="341"/>
    </location>
</feature>
<evidence type="ECO:0000256" key="1">
    <source>
        <dbReference type="ARBA" id="ARBA00023002"/>
    </source>
</evidence>
<dbReference type="OrthoDB" id="9776839at2"/>
<keyword evidence="4" id="KW-1185">Reference proteome</keyword>
<dbReference type="Proteomes" id="UP000184206">
    <property type="component" value="Unassembled WGS sequence"/>
</dbReference>
<dbReference type="AlphaFoldDB" id="A0A1M7HW41"/>
<organism evidence="3 4">
    <name type="scientific">Lacicoccus alkaliphilus DSM 16010</name>
    <dbReference type="NCBI Taxonomy" id="1123231"/>
    <lineage>
        <taxon>Bacteria</taxon>
        <taxon>Bacillati</taxon>
        <taxon>Bacillota</taxon>
        <taxon>Bacilli</taxon>
        <taxon>Bacillales</taxon>
        <taxon>Salinicoccaceae</taxon>
        <taxon>Lacicoccus</taxon>
    </lineage>
</organism>
<dbReference type="PRINTS" id="PR00368">
    <property type="entry name" value="FADPNR"/>
</dbReference>
<name>A0A1M7HW41_9BACL</name>
<dbReference type="InterPro" id="IPR051691">
    <property type="entry name" value="Metab_Enz_Cyan_OpOx_G3PDH"/>
</dbReference>
<accession>A0A1M7HW41</accession>
<dbReference type="InterPro" id="IPR023753">
    <property type="entry name" value="FAD/NAD-binding_dom"/>
</dbReference>
<proteinExistence type="predicted"/>
<evidence type="ECO:0000313" key="4">
    <source>
        <dbReference type="Proteomes" id="UP000184206"/>
    </source>
</evidence>
<dbReference type="EMBL" id="FRCF01000009">
    <property type="protein sequence ID" value="SHM32690.1"/>
    <property type="molecule type" value="Genomic_DNA"/>
</dbReference>
<dbReference type="GO" id="GO:0016491">
    <property type="term" value="F:oxidoreductase activity"/>
    <property type="evidence" value="ECO:0007669"/>
    <property type="project" value="UniProtKB-KW"/>
</dbReference>
<evidence type="ECO:0000313" key="3">
    <source>
        <dbReference type="EMBL" id="SHM32690.1"/>
    </source>
</evidence>
<evidence type="ECO:0000259" key="2">
    <source>
        <dbReference type="Pfam" id="PF07992"/>
    </source>
</evidence>
<gene>
    <name evidence="3" type="ORF">SAMN02745189_01948</name>
</gene>
<dbReference type="RefSeq" id="WP_072710383.1">
    <property type="nucleotide sequence ID" value="NZ_FRCF01000009.1"/>
</dbReference>
<dbReference type="SUPFAM" id="SSF51905">
    <property type="entry name" value="FAD/NAD(P)-binding domain"/>
    <property type="match status" value="1"/>
</dbReference>
<sequence>MAHYDVIIIGAGPAGLSAANILKDEKDVLIIDEYYHHGGRLLGQLYEESKGRWWNGMAVADRLYRQLDDKVTFSLGTSVYNVEKEHSIFTVYTDKGHVTSGHLIAATGSKENASPMPGWELPGVMTVGAAQVLTNFQRVAPGESGVIIGINPLSMVISMELGYADVEVRKICLPAENKINSATPKEALETLLSLGQSAPSKFLAVAADIGNRLSLLHGLALNLFPSKGVKALGMPISIKERVVRINGTDKVESVTTVKTRADGSVIKGTEKEIACDFVCISDGLSPVNEITSLFNLKHVYMESLGGYIPIHSEKMETEVANLYVAGNITGIESAKVAMLQGEIAAHHVTGNAEALKEALKNIAKERKKATVKFHKDVDAGREKLQLYWLAK</sequence>
<feature type="domain" description="FAD/NAD(P)-binding" evidence="2">
    <location>
        <begin position="4"/>
        <end position="149"/>
    </location>
</feature>
<dbReference type="InterPro" id="IPR036188">
    <property type="entry name" value="FAD/NAD-bd_sf"/>
</dbReference>
<protein>
    <submittedName>
        <fullName evidence="3">Sarcosine oxidase subunit alpha</fullName>
    </submittedName>
</protein>
<keyword evidence="1" id="KW-0560">Oxidoreductase</keyword>
<dbReference type="Pfam" id="PF07992">
    <property type="entry name" value="Pyr_redox_2"/>
    <property type="match status" value="2"/>
</dbReference>
<reference evidence="3 4" key="1">
    <citation type="submission" date="2016-11" db="EMBL/GenBank/DDBJ databases">
        <authorList>
            <person name="Jaros S."/>
            <person name="Januszkiewicz K."/>
            <person name="Wedrychowicz H."/>
        </authorList>
    </citation>
    <scope>NUCLEOTIDE SEQUENCE [LARGE SCALE GENOMIC DNA]</scope>
    <source>
        <strain evidence="3 4">DSM 16010</strain>
    </source>
</reference>
<dbReference type="Gene3D" id="3.50.50.60">
    <property type="entry name" value="FAD/NAD(P)-binding domain"/>
    <property type="match status" value="3"/>
</dbReference>
<dbReference type="PANTHER" id="PTHR42949:SF3">
    <property type="entry name" value="ANAEROBIC GLYCEROL-3-PHOSPHATE DEHYDROGENASE SUBUNIT B"/>
    <property type="match status" value="1"/>
</dbReference>